<dbReference type="Proteomes" id="UP000567293">
    <property type="component" value="Unassembled WGS sequence"/>
</dbReference>
<protein>
    <submittedName>
        <fullName evidence="1">Uncharacterized protein</fullName>
    </submittedName>
</protein>
<gene>
    <name evidence="1" type="ORF">HRJ53_07645</name>
</gene>
<organism evidence="1 2">
    <name type="scientific">Candidatus Acidiferrum panamense</name>
    <dbReference type="NCBI Taxonomy" id="2741543"/>
    <lineage>
        <taxon>Bacteria</taxon>
        <taxon>Pseudomonadati</taxon>
        <taxon>Acidobacteriota</taxon>
        <taxon>Terriglobia</taxon>
        <taxon>Candidatus Acidiferrales</taxon>
        <taxon>Candidatus Acidiferrum</taxon>
    </lineage>
</organism>
<keyword evidence="2" id="KW-1185">Reference proteome</keyword>
<comment type="caution">
    <text evidence="1">The sequence shown here is derived from an EMBL/GenBank/DDBJ whole genome shotgun (WGS) entry which is preliminary data.</text>
</comment>
<dbReference type="EMBL" id="JACDQQ010000739">
    <property type="protein sequence ID" value="MBA0084852.1"/>
    <property type="molecule type" value="Genomic_DNA"/>
</dbReference>
<sequence>MASYNLTGIGTQGLTAGTTRLFVSVTSFPGREKFGRANPTNYYDLGLLRAGVQGSFGATRDIDAALMFWDLPANTDTLGYSLFPGTNVTVSEGAPIGGTHQFGTTTIGGTGNDNVFTTFAFVKATSLPASNGTLSAIVGYLYAQGAAGLEVALYADSSNHPAGLISSTTTPVTPGATQSWFSVPLSASIVSGTQYWFGLRCTNAGVSVDIWVAYTSTTSGTELYTMPGSGSWPSSAAGATAAPGFRYSIYGTYS</sequence>
<dbReference type="AlphaFoldDB" id="A0A7V8NPC6"/>
<evidence type="ECO:0000313" key="1">
    <source>
        <dbReference type="EMBL" id="MBA0084852.1"/>
    </source>
</evidence>
<evidence type="ECO:0000313" key="2">
    <source>
        <dbReference type="Proteomes" id="UP000567293"/>
    </source>
</evidence>
<proteinExistence type="predicted"/>
<reference evidence="1" key="1">
    <citation type="submission" date="2020-06" db="EMBL/GenBank/DDBJ databases">
        <title>Legume-microbial interactions unlock mineral nutrients during tropical forest succession.</title>
        <authorList>
            <person name="Epihov D.Z."/>
        </authorList>
    </citation>
    <scope>NUCLEOTIDE SEQUENCE [LARGE SCALE GENOMIC DNA]</scope>
    <source>
        <strain evidence="1">Pan2503</strain>
    </source>
</reference>
<name>A0A7V8NPC6_9BACT</name>
<accession>A0A7V8NPC6</accession>